<dbReference type="InterPro" id="IPR017871">
    <property type="entry name" value="ABC_transporter-like_CS"/>
</dbReference>
<dbReference type="CDD" id="cd03255">
    <property type="entry name" value="ABC_MJ0796_LolCDE_FtsE"/>
    <property type="match status" value="1"/>
</dbReference>
<feature type="compositionally biased region" description="Low complexity" evidence="4">
    <location>
        <begin position="321"/>
        <end position="334"/>
    </location>
</feature>
<dbReference type="STRING" id="1332264.BW730_00915"/>
<gene>
    <name evidence="6" type="ORF">BW730_00915</name>
</gene>
<dbReference type="PANTHER" id="PTHR24220">
    <property type="entry name" value="IMPORT ATP-BINDING PROTEIN"/>
    <property type="match status" value="1"/>
</dbReference>
<keyword evidence="1" id="KW-0813">Transport</keyword>
<dbReference type="RefSeq" id="WP_077684667.1">
    <property type="nucleotide sequence ID" value="NZ_CP019606.1"/>
</dbReference>
<dbReference type="EMBL" id="CP019606">
    <property type="protein sequence ID" value="AQP46340.1"/>
    <property type="molecule type" value="Genomic_DNA"/>
</dbReference>
<dbReference type="Pfam" id="PF00005">
    <property type="entry name" value="ABC_tran"/>
    <property type="match status" value="1"/>
</dbReference>
<organism evidence="6 7">
    <name type="scientific">Tessaracoccus aquimaris</name>
    <dbReference type="NCBI Taxonomy" id="1332264"/>
    <lineage>
        <taxon>Bacteria</taxon>
        <taxon>Bacillati</taxon>
        <taxon>Actinomycetota</taxon>
        <taxon>Actinomycetes</taxon>
        <taxon>Propionibacteriales</taxon>
        <taxon>Propionibacteriaceae</taxon>
        <taxon>Tessaracoccus</taxon>
    </lineage>
</organism>
<protein>
    <submittedName>
        <fullName evidence="6">ABC transporter</fullName>
    </submittedName>
</protein>
<dbReference type="GO" id="GO:0022857">
    <property type="term" value="F:transmembrane transporter activity"/>
    <property type="evidence" value="ECO:0007669"/>
    <property type="project" value="TreeGrafter"/>
</dbReference>
<dbReference type="Proteomes" id="UP000188145">
    <property type="component" value="Chromosome"/>
</dbReference>
<dbReference type="InterPro" id="IPR003439">
    <property type="entry name" value="ABC_transporter-like_ATP-bd"/>
</dbReference>
<dbReference type="KEGG" id="tes:BW730_00915"/>
<dbReference type="InterPro" id="IPR017911">
    <property type="entry name" value="MacB-like_ATP-bd"/>
</dbReference>
<evidence type="ECO:0000313" key="7">
    <source>
        <dbReference type="Proteomes" id="UP000188145"/>
    </source>
</evidence>
<evidence type="ECO:0000256" key="3">
    <source>
        <dbReference type="ARBA" id="ARBA00022840"/>
    </source>
</evidence>
<dbReference type="GO" id="GO:0098796">
    <property type="term" value="C:membrane protein complex"/>
    <property type="evidence" value="ECO:0007669"/>
    <property type="project" value="UniProtKB-ARBA"/>
</dbReference>
<dbReference type="PROSITE" id="PS50893">
    <property type="entry name" value="ABC_TRANSPORTER_2"/>
    <property type="match status" value="1"/>
</dbReference>
<dbReference type="GO" id="GO:0005886">
    <property type="term" value="C:plasma membrane"/>
    <property type="evidence" value="ECO:0007669"/>
    <property type="project" value="TreeGrafter"/>
</dbReference>
<dbReference type="SMART" id="SM00382">
    <property type="entry name" value="AAA"/>
    <property type="match status" value="1"/>
</dbReference>
<sequence>MTDAARRGIQGAHRSHGGPDIWCEDLVRIHTTEGIEVQALQGLSLTVEPGEVVAIVGASGSGKSTLLNILSGLDKPTGGKARVAGEDLSGMTPRQRTEFRRSAVGFVFQQTSRNLLPFLSAAENVAMPMVISNRGERRERALELLGLLGVADLAERRPAEMSGGQQQRVAIATALANAPAVLLADEPTGELDEVNSAQVLDAMRDAAEQLGTTVLIVTHDPMVSDHVARTIQIRDGRTSTEVLRRTVSDADGTREVADEYTVIDRNGRIQLPAGHVRSLGLHERVRLELEPDHVGIWPGADFEATAGSRHAAPDDEDDEAPVTASTPSRAASAADDQEDPS</sequence>
<dbReference type="FunFam" id="3.40.50.300:FF:000032">
    <property type="entry name" value="Export ABC transporter ATP-binding protein"/>
    <property type="match status" value="1"/>
</dbReference>
<dbReference type="InterPro" id="IPR027417">
    <property type="entry name" value="P-loop_NTPase"/>
</dbReference>
<evidence type="ECO:0000313" key="6">
    <source>
        <dbReference type="EMBL" id="AQP46340.1"/>
    </source>
</evidence>
<keyword evidence="3" id="KW-0067">ATP-binding</keyword>
<evidence type="ECO:0000256" key="1">
    <source>
        <dbReference type="ARBA" id="ARBA00022448"/>
    </source>
</evidence>
<dbReference type="GO" id="GO:0005524">
    <property type="term" value="F:ATP binding"/>
    <property type="evidence" value="ECO:0007669"/>
    <property type="project" value="UniProtKB-KW"/>
</dbReference>
<evidence type="ECO:0000259" key="5">
    <source>
        <dbReference type="PROSITE" id="PS50893"/>
    </source>
</evidence>
<keyword evidence="7" id="KW-1185">Reference proteome</keyword>
<dbReference type="PANTHER" id="PTHR24220:SF685">
    <property type="entry name" value="ABC TRANSPORTER RELATED"/>
    <property type="match status" value="1"/>
</dbReference>
<dbReference type="Gene3D" id="3.40.50.300">
    <property type="entry name" value="P-loop containing nucleotide triphosphate hydrolases"/>
    <property type="match status" value="1"/>
</dbReference>
<evidence type="ECO:0000256" key="2">
    <source>
        <dbReference type="ARBA" id="ARBA00022741"/>
    </source>
</evidence>
<reference evidence="7" key="1">
    <citation type="submission" date="2017-02" db="EMBL/GenBank/DDBJ databases">
        <title>Tessaracoccus aquaemaris sp. nov., isolated from the intestine of a Korean rockfish, Sebastes schlegelii, in a marine aquaculture pond.</title>
        <authorList>
            <person name="Tak E.J."/>
            <person name="Bae J.-W."/>
        </authorList>
    </citation>
    <scope>NUCLEOTIDE SEQUENCE [LARGE SCALE GENOMIC DNA]</scope>
    <source>
        <strain evidence="7">NSG39</strain>
    </source>
</reference>
<evidence type="ECO:0000256" key="4">
    <source>
        <dbReference type="SAM" id="MobiDB-lite"/>
    </source>
</evidence>
<dbReference type="OrthoDB" id="3176024at2"/>
<name>A0A1Q2CJW9_9ACTN</name>
<accession>A0A1Q2CJW9</accession>
<dbReference type="AlphaFoldDB" id="A0A1Q2CJW9"/>
<dbReference type="SUPFAM" id="SSF52540">
    <property type="entry name" value="P-loop containing nucleoside triphosphate hydrolases"/>
    <property type="match status" value="1"/>
</dbReference>
<dbReference type="GO" id="GO:0016887">
    <property type="term" value="F:ATP hydrolysis activity"/>
    <property type="evidence" value="ECO:0007669"/>
    <property type="project" value="InterPro"/>
</dbReference>
<feature type="domain" description="ABC transporter" evidence="5">
    <location>
        <begin position="21"/>
        <end position="260"/>
    </location>
</feature>
<dbReference type="PROSITE" id="PS00211">
    <property type="entry name" value="ABC_TRANSPORTER_1"/>
    <property type="match status" value="1"/>
</dbReference>
<feature type="region of interest" description="Disordered" evidence="4">
    <location>
        <begin position="300"/>
        <end position="341"/>
    </location>
</feature>
<dbReference type="InterPro" id="IPR003593">
    <property type="entry name" value="AAA+_ATPase"/>
</dbReference>
<dbReference type="InterPro" id="IPR015854">
    <property type="entry name" value="ABC_transpr_LolD-like"/>
</dbReference>
<keyword evidence="2" id="KW-0547">Nucleotide-binding</keyword>
<proteinExistence type="predicted"/>